<name>A0A0B5ESQ1_STRA4</name>
<evidence type="ECO:0000313" key="2">
    <source>
        <dbReference type="EMBL" id="AJE81751.1"/>
    </source>
</evidence>
<dbReference type="EMBL" id="CP010519">
    <property type="protein sequence ID" value="AJE81751.1"/>
    <property type="molecule type" value="Genomic_DNA"/>
</dbReference>
<keyword evidence="3" id="KW-1185">Reference proteome</keyword>
<feature type="domain" description="REase associating with pPIWI RE" evidence="1">
    <location>
        <begin position="300"/>
        <end position="420"/>
    </location>
</feature>
<proteinExistence type="predicted"/>
<dbReference type="InterPro" id="IPR040828">
    <property type="entry name" value="pPIWI_RE_REase"/>
</dbReference>
<accession>A0A0B5ESQ1</accession>
<reference evidence="2 3" key="1">
    <citation type="submission" date="2015-01" db="EMBL/GenBank/DDBJ databases">
        <title>Enhanced salinomycin production by adjusting the supply of polyketide extender units in Streptomyce albus DSM 41398.</title>
        <authorList>
            <person name="Lu C."/>
        </authorList>
    </citation>
    <scope>NUCLEOTIDE SEQUENCE [LARGE SCALE GENOMIC DNA]</scope>
    <source>
        <strain evidence="3">ATCC 21838 / DSM 41398 / FERM P-419 / JCM 4703 / NBRC 107858</strain>
    </source>
</reference>
<gene>
    <name evidence="2" type="ORF">SLNWT_1375</name>
</gene>
<dbReference type="AlphaFoldDB" id="A0A0B5ESQ1"/>
<dbReference type="Pfam" id="PF18154">
    <property type="entry name" value="pPIWI_RE_REase"/>
    <property type="match status" value="1"/>
</dbReference>
<evidence type="ECO:0000259" key="1">
    <source>
        <dbReference type="Pfam" id="PF18154"/>
    </source>
</evidence>
<dbReference type="KEGG" id="sals:SLNWT_1375"/>
<sequence length="423" mass="47653">MTTTAGDESPTFSHFDAFRLINFTFIKACEALTTPELGPHQRIERLMRYHGDLLAAYGPAVHLPFGEFRRKLRGTVDGLLPGWLDRSAFDTLDFTVVDADGCVTGSAFDLQWETTQLHRILGRLKRNGRSRFTDEQLQDEIDQDQMYELVKGRGDEQYVRDRATLVECPAGDRKTLSTRGLPLNALRYYEPIPYHSTYRTWWFPCTVCQWPMKISKRVSGGDEYYRAACLYSRHADTGASFVFRPTSGSAPELHPDSTFEPMLREAALFLDGSTTVPEARPVEDSLALRRGVWRYTCVPGLHELRLHQVLSKQLGALAERGRARITLWPMQDAYDHRIEVTGAGGGVHVFTVDVKDYTHARVLADSLQRNDGDKGGARWLVVPDHRADQIPLLSLTCSKYGMKAATMTDFAETVCRTAGVAWA</sequence>
<dbReference type="Proteomes" id="UP000031523">
    <property type="component" value="Chromosome"/>
</dbReference>
<evidence type="ECO:0000313" key="3">
    <source>
        <dbReference type="Proteomes" id="UP000031523"/>
    </source>
</evidence>
<organism evidence="2 3">
    <name type="scientific">Streptomyces albus (strain ATCC 21838 / DSM 41398 / FERM P-419 / JCM 4703 / NBRC 107858)</name>
    <dbReference type="NCBI Taxonomy" id="1081613"/>
    <lineage>
        <taxon>Bacteria</taxon>
        <taxon>Bacillati</taxon>
        <taxon>Actinomycetota</taxon>
        <taxon>Actinomycetes</taxon>
        <taxon>Kitasatosporales</taxon>
        <taxon>Streptomycetaceae</taxon>
        <taxon>Streptomyces</taxon>
    </lineage>
</organism>
<protein>
    <recommendedName>
        <fullName evidence="1">REase associating with pPIWI RE domain-containing protein</fullName>
    </recommendedName>
</protein>